<feature type="compositionally biased region" description="Low complexity" evidence="5">
    <location>
        <begin position="403"/>
        <end position="418"/>
    </location>
</feature>
<feature type="region of interest" description="Disordered" evidence="5">
    <location>
        <begin position="157"/>
        <end position="250"/>
    </location>
</feature>
<dbReference type="GO" id="GO:0005770">
    <property type="term" value="C:late endosome"/>
    <property type="evidence" value="ECO:0007669"/>
    <property type="project" value="TreeGrafter"/>
</dbReference>
<keyword evidence="7" id="KW-1185">Reference proteome</keyword>
<keyword evidence="2" id="KW-0547">Nucleotide-binding</keyword>
<evidence type="ECO:0000313" key="6">
    <source>
        <dbReference type="EMBL" id="CAK5279874.1"/>
    </source>
</evidence>
<feature type="region of interest" description="Disordered" evidence="5">
    <location>
        <begin position="502"/>
        <end position="540"/>
    </location>
</feature>
<evidence type="ECO:0000256" key="2">
    <source>
        <dbReference type="ARBA" id="ARBA00022741"/>
    </source>
</evidence>
<dbReference type="PROSITE" id="PS51421">
    <property type="entry name" value="RAS"/>
    <property type="match status" value="1"/>
</dbReference>
<evidence type="ECO:0000256" key="1">
    <source>
        <dbReference type="ARBA" id="ARBA00006270"/>
    </source>
</evidence>
<reference evidence="6" key="1">
    <citation type="submission" date="2023-11" db="EMBL/GenBank/DDBJ databases">
        <authorList>
            <person name="De Vega J J."/>
            <person name="De Vega J J."/>
        </authorList>
    </citation>
    <scope>NUCLEOTIDE SEQUENCE</scope>
</reference>
<comment type="caution">
    <text evidence="6">The sequence shown here is derived from an EMBL/GenBank/DDBJ whole genome shotgun (WGS) entry which is preliminary data.</text>
</comment>
<feature type="compositionally biased region" description="Polar residues" evidence="5">
    <location>
        <begin position="215"/>
        <end position="226"/>
    </location>
</feature>
<sequence length="540" mass="57936">MPTFKVVVIGASGVGKTSLRGQYISARFSSSYRATIGADFITKTLPPMTPDGEPITLQIWDTAGQERFSSLAAAFFRGADAAILMYDVTTPDTLYALSKWWAEFRDKAPVADEDLRGFCVAVVGNKTDLLDGLGEDEDVVSPTQGVRFVRVLIPQLDTPPHTPRPLGALAVTSGDEEDADGDYDDGEDPLASSQLTARPQSADPISILRHPHLSPYSNNTSPSQLSFFHPKATPRNHSTSRASSHSRGGASTITSALTIYHTPSSSVFSDSASEYWHSARSSYAHSSAHSYNEHSPVAPLNMNGFFPHRRRSPSARSASEVTITPARFSKSSSSLSLVTTADAYANNSVSPSPIDTSASPFASRTDVQRALDAGPSSAALSPLPYPQHFPFGANGTSTKRHPTTAVTPTAVTPTTSASASVTSLLDAVSQPPKRGKGKQPSEHERQIPQWLTEADLDVGASGAAHFRVSARTGDGVSDVFGWIARRLLVQYERREAEMGWEDNPRASITQPRHRQKGGAEERLRLNANGGSGNRVSDRCC</sequence>
<evidence type="ECO:0000313" key="7">
    <source>
        <dbReference type="Proteomes" id="UP001295794"/>
    </source>
</evidence>
<organism evidence="6 7">
    <name type="scientific">Mycena citricolor</name>
    <dbReference type="NCBI Taxonomy" id="2018698"/>
    <lineage>
        <taxon>Eukaryota</taxon>
        <taxon>Fungi</taxon>
        <taxon>Dikarya</taxon>
        <taxon>Basidiomycota</taxon>
        <taxon>Agaricomycotina</taxon>
        <taxon>Agaricomycetes</taxon>
        <taxon>Agaricomycetidae</taxon>
        <taxon>Agaricales</taxon>
        <taxon>Marasmiineae</taxon>
        <taxon>Mycenaceae</taxon>
        <taxon>Mycena</taxon>
    </lineage>
</organism>
<dbReference type="SMART" id="SM00175">
    <property type="entry name" value="RAB"/>
    <property type="match status" value="1"/>
</dbReference>
<feature type="region of interest" description="Disordered" evidence="5">
    <location>
        <begin position="392"/>
        <end position="418"/>
    </location>
</feature>
<dbReference type="GO" id="GO:0005525">
    <property type="term" value="F:GTP binding"/>
    <property type="evidence" value="ECO:0007669"/>
    <property type="project" value="UniProtKB-KW"/>
</dbReference>
<dbReference type="PANTHER" id="PTHR47981">
    <property type="entry name" value="RAB FAMILY"/>
    <property type="match status" value="1"/>
</dbReference>
<dbReference type="InterPro" id="IPR001806">
    <property type="entry name" value="Small_GTPase"/>
</dbReference>
<keyword evidence="3" id="KW-0342">GTP-binding</keyword>
<evidence type="ECO:0000256" key="5">
    <source>
        <dbReference type="SAM" id="MobiDB-lite"/>
    </source>
</evidence>
<comment type="similarity">
    <text evidence="1">Belongs to the small GTPase superfamily. Rab family.</text>
</comment>
<dbReference type="GO" id="GO:0032889">
    <property type="term" value="P:regulation of vacuole fusion, non-autophagic"/>
    <property type="evidence" value="ECO:0007669"/>
    <property type="project" value="TreeGrafter"/>
</dbReference>
<dbReference type="InterPro" id="IPR005225">
    <property type="entry name" value="Small_GTP-bd"/>
</dbReference>
<dbReference type="InterPro" id="IPR027417">
    <property type="entry name" value="P-loop_NTPase"/>
</dbReference>
<gene>
    <name evidence="6" type="ORF">MYCIT1_LOCUS30188</name>
</gene>
<dbReference type="FunFam" id="3.40.50.300:FF:001447">
    <property type="entry name" value="Ras-related protein Rab-1B"/>
    <property type="match status" value="1"/>
</dbReference>
<evidence type="ECO:0000256" key="3">
    <source>
        <dbReference type="ARBA" id="ARBA00023134"/>
    </source>
</evidence>
<feature type="compositionally biased region" description="Low complexity" evidence="5">
    <location>
        <begin position="237"/>
        <end position="250"/>
    </location>
</feature>
<evidence type="ECO:0000256" key="4">
    <source>
        <dbReference type="ARBA" id="ARBA00023289"/>
    </source>
</evidence>
<dbReference type="PRINTS" id="PR00449">
    <property type="entry name" value="RASTRNSFRMNG"/>
</dbReference>
<protein>
    <recommendedName>
        <fullName evidence="8">Ras-domain-containing protein</fullName>
    </recommendedName>
</protein>
<dbReference type="Gene3D" id="3.40.50.300">
    <property type="entry name" value="P-loop containing nucleotide triphosphate hydrolases"/>
    <property type="match status" value="1"/>
</dbReference>
<evidence type="ECO:0008006" key="8">
    <source>
        <dbReference type="Google" id="ProtNLM"/>
    </source>
</evidence>
<dbReference type="SMART" id="SM00174">
    <property type="entry name" value="RHO"/>
    <property type="match status" value="1"/>
</dbReference>
<dbReference type="Proteomes" id="UP001295794">
    <property type="component" value="Unassembled WGS sequence"/>
</dbReference>
<name>A0AAD2HRQ9_9AGAR</name>
<dbReference type="PANTHER" id="PTHR47981:SF20">
    <property type="entry name" value="RAS-RELATED PROTEIN RAB-7A"/>
    <property type="match status" value="1"/>
</dbReference>
<dbReference type="PROSITE" id="PS51419">
    <property type="entry name" value="RAB"/>
    <property type="match status" value="1"/>
</dbReference>
<keyword evidence="4" id="KW-0449">Lipoprotein</keyword>
<proteinExistence type="inferred from homology"/>
<dbReference type="SMART" id="SM00173">
    <property type="entry name" value="RAS"/>
    <property type="match status" value="1"/>
</dbReference>
<accession>A0AAD2HRQ9</accession>
<dbReference type="AlphaFoldDB" id="A0AAD2HRQ9"/>
<keyword evidence="4" id="KW-0636">Prenylation</keyword>
<feature type="region of interest" description="Disordered" evidence="5">
    <location>
        <begin position="427"/>
        <end position="446"/>
    </location>
</feature>
<dbReference type="GO" id="GO:0003924">
    <property type="term" value="F:GTPase activity"/>
    <property type="evidence" value="ECO:0007669"/>
    <property type="project" value="InterPro"/>
</dbReference>
<dbReference type="GO" id="GO:0000329">
    <property type="term" value="C:fungal-type vacuole membrane"/>
    <property type="evidence" value="ECO:0007669"/>
    <property type="project" value="TreeGrafter"/>
</dbReference>
<dbReference type="Pfam" id="PF00071">
    <property type="entry name" value="Ras"/>
    <property type="match status" value="1"/>
</dbReference>
<dbReference type="SUPFAM" id="SSF52540">
    <property type="entry name" value="P-loop containing nucleoside triphosphate hydrolases"/>
    <property type="match status" value="1"/>
</dbReference>
<dbReference type="EMBL" id="CAVNYO010000440">
    <property type="protein sequence ID" value="CAK5279874.1"/>
    <property type="molecule type" value="Genomic_DNA"/>
</dbReference>
<feature type="compositionally biased region" description="Acidic residues" evidence="5">
    <location>
        <begin position="174"/>
        <end position="188"/>
    </location>
</feature>
<dbReference type="NCBIfam" id="TIGR00231">
    <property type="entry name" value="small_GTP"/>
    <property type="match status" value="1"/>
</dbReference>